<keyword evidence="4" id="KW-0808">Transferase</keyword>
<sequence length="201" mass="22776">MANTLALNPNTYLFSLSGNLIETTVTDKACVADAWVCNIRSMYNGQQMIVGLDSEWRPNTTSTLINRTAVLQLCIETKCLILQLFYLDYIPQSLKSFLQDPNVTFVGVEVERDAAKLRDEYGLQCARIADVRELTMNRWPLLFHRKPGLKDIAYQVLGLSMPKPMHVSRSDWQSSVLDCSQIEYACIDAYASYKIGHSLLK</sequence>
<dbReference type="eggNOG" id="KOG4373">
    <property type="taxonomic scope" value="Eukaryota"/>
</dbReference>
<evidence type="ECO:0000259" key="3">
    <source>
        <dbReference type="Pfam" id="PF01612"/>
    </source>
</evidence>
<dbReference type="InterPro" id="IPR036397">
    <property type="entry name" value="RNaseH_sf"/>
</dbReference>
<dbReference type="InParanoid" id="A0A061DTA6"/>
<dbReference type="FunFam" id="3.30.420.10:FF:000054">
    <property type="entry name" value="Werner Syndrome-like exonuclease"/>
    <property type="match status" value="1"/>
</dbReference>
<dbReference type="GO" id="GO:0003676">
    <property type="term" value="F:nucleic acid binding"/>
    <property type="evidence" value="ECO:0007669"/>
    <property type="project" value="InterPro"/>
</dbReference>
<keyword evidence="5" id="KW-1185">Reference proteome</keyword>
<evidence type="ECO:0000313" key="5">
    <source>
        <dbReference type="Proteomes" id="UP000026915"/>
    </source>
</evidence>
<keyword evidence="2" id="KW-0378">Hydrolase</keyword>
<evidence type="ECO:0000256" key="1">
    <source>
        <dbReference type="ARBA" id="ARBA00022722"/>
    </source>
</evidence>
<evidence type="ECO:0000313" key="4">
    <source>
        <dbReference type="EMBL" id="EOX95326.1"/>
    </source>
</evidence>
<dbReference type="CDD" id="cd06141">
    <property type="entry name" value="WRN_exo"/>
    <property type="match status" value="1"/>
</dbReference>
<dbReference type="SUPFAM" id="SSF53098">
    <property type="entry name" value="Ribonuclease H-like"/>
    <property type="match status" value="1"/>
</dbReference>
<dbReference type="PANTHER" id="PTHR13620">
    <property type="entry name" value="3-5 EXONUCLEASE"/>
    <property type="match status" value="1"/>
</dbReference>
<dbReference type="GO" id="GO:0006139">
    <property type="term" value="P:nucleobase-containing compound metabolic process"/>
    <property type="evidence" value="ECO:0007669"/>
    <property type="project" value="InterPro"/>
</dbReference>
<dbReference type="InterPro" id="IPR051132">
    <property type="entry name" value="3-5_Exonuclease_domain"/>
</dbReference>
<dbReference type="HOGENOM" id="CLU_049674_3_2_1"/>
<dbReference type="GO" id="GO:0016740">
    <property type="term" value="F:transferase activity"/>
    <property type="evidence" value="ECO:0007669"/>
    <property type="project" value="UniProtKB-KW"/>
</dbReference>
<dbReference type="GO" id="GO:0008408">
    <property type="term" value="F:3'-5' exonuclease activity"/>
    <property type="evidence" value="ECO:0000318"/>
    <property type="project" value="GO_Central"/>
</dbReference>
<reference evidence="4 5" key="1">
    <citation type="journal article" date="2013" name="Genome Biol.">
        <title>The genome sequence of the most widely cultivated cacao type and its use to identify candidate genes regulating pod color.</title>
        <authorList>
            <person name="Motamayor J.C."/>
            <person name="Mockaitis K."/>
            <person name="Schmutz J."/>
            <person name="Haiminen N."/>
            <person name="Iii D.L."/>
            <person name="Cornejo O."/>
            <person name="Findley S.D."/>
            <person name="Zheng P."/>
            <person name="Utro F."/>
            <person name="Royaert S."/>
            <person name="Saski C."/>
            <person name="Jenkins J."/>
            <person name="Podicheti R."/>
            <person name="Zhao M."/>
            <person name="Scheffler B.E."/>
            <person name="Stack J.C."/>
            <person name="Feltus F.A."/>
            <person name="Mustiga G.M."/>
            <person name="Amores F."/>
            <person name="Phillips W."/>
            <person name="Marelli J.P."/>
            <person name="May G.D."/>
            <person name="Shapiro H."/>
            <person name="Ma J."/>
            <person name="Bustamante C.D."/>
            <person name="Schnell R.J."/>
            <person name="Main D."/>
            <person name="Gilbert D."/>
            <person name="Parida L."/>
            <person name="Kuhn D.N."/>
        </authorList>
    </citation>
    <scope>NUCLEOTIDE SEQUENCE [LARGE SCALE GENOMIC DNA]</scope>
    <source>
        <strain evidence="5">cv. Matina 1-6</strain>
    </source>
</reference>
<dbReference type="InterPro" id="IPR012337">
    <property type="entry name" value="RNaseH-like_sf"/>
</dbReference>
<protein>
    <submittedName>
        <fullName evidence="4">Polynucleotidyl transferase, putative</fullName>
    </submittedName>
</protein>
<feature type="domain" description="3'-5' exonuclease" evidence="3">
    <location>
        <begin position="46"/>
        <end position="200"/>
    </location>
</feature>
<dbReference type="Proteomes" id="UP000026915">
    <property type="component" value="Chromosome 1"/>
</dbReference>
<evidence type="ECO:0000256" key="2">
    <source>
        <dbReference type="ARBA" id="ARBA00022801"/>
    </source>
</evidence>
<dbReference type="Gene3D" id="3.30.420.10">
    <property type="entry name" value="Ribonuclease H-like superfamily/Ribonuclease H"/>
    <property type="match status" value="1"/>
</dbReference>
<dbReference type="STRING" id="3641.A0A061DTA6"/>
<dbReference type="GO" id="GO:0005737">
    <property type="term" value="C:cytoplasm"/>
    <property type="evidence" value="ECO:0000318"/>
    <property type="project" value="GO_Central"/>
</dbReference>
<dbReference type="Pfam" id="PF01612">
    <property type="entry name" value="DNA_pol_A_exo1"/>
    <property type="match status" value="1"/>
</dbReference>
<name>A0A061DTA6_THECC</name>
<dbReference type="InterPro" id="IPR002562">
    <property type="entry name" value="3'-5'_exonuclease_dom"/>
</dbReference>
<keyword evidence="1" id="KW-0540">Nuclease</keyword>
<organism evidence="4 5">
    <name type="scientific">Theobroma cacao</name>
    <name type="common">Cacao</name>
    <name type="synonym">Cocoa</name>
    <dbReference type="NCBI Taxonomy" id="3641"/>
    <lineage>
        <taxon>Eukaryota</taxon>
        <taxon>Viridiplantae</taxon>
        <taxon>Streptophyta</taxon>
        <taxon>Embryophyta</taxon>
        <taxon>Tracheophyta</taxon>
        <taxon>Spermatophyta</taxon>
        <taxon>Magnoliopsida</taxon>
        <taxon>eudicotyledons</taxon>
        <taxon>Gunneridae</taxon>
        <taxon>Pentapetalae</taxon>
        <taxon>rosids</taxon>
        <taxon>malvids</taxon>
        <taxon>Malvales</taxon>
        <taxon>Malvaceae</taxon>
        <taxon>Byttnerioideae</taxon>
        <taxon>Theobroma</taxon>
    </lineage>
</organism>
<dbReference type="EMBL" id="CM001879">
    <property type="protein sequence ID" value="EOX95326.1"/>
    <property type="molecule type" value="Genomic_DNA"/>
</dbReference>
<accession>A0A061DTA6</accession>
<dbReference type="PANTHER" id="PTHR13620:SF121">
    <property type="entry name" value="EMB|CAB82946.1-RELATED"/>
    <property type="match status" value="1"/>
</dbReference>
<dbReference type="GO" id="GO:0005634">
    <property type="term" value="C:nucleus"/>
    <property type="evidence" value="ECO:0000318"/>
    <property type="project" value="GO_Central"/>
</dbReference>
<gene>
    <name evidence="4" type="ORF">TCM_004850</name>
</gene>
<dbReference type="Gramene" id="EOX95326">
    <property type="protein sequence ID" value="EOX95326"/>
    <property type="gene ID" value="TCM_004850"/>
</dbReference>
<dbReference type="OMA" id="RYACSAR"/>
<proteinExistence type="predicted"/>
<dbReference type="AlphaFoldDB" id="A0A061DTA6"/>